<dbReference type="Pfam" id="PF08888">
    <property type="entry name" value="HopJ"/>
    <property type="match status" value="1"/>
</dbReference>
<organism evidence="1 2">
    <name type="scientific">Isoalcanivorax beigongshangi</name>
    <dbReference type="NCBI Taxonomy" id="3238810"/>
    <lineage>
        <taxon>Bacteria</taxon>
        <taxon>Pseudomonadati</taxon>
        <taxon>Pseudomonadota</taxon>
        <taxon>Gammaproteobacteria</taxon>
        <taxon>Oceanospirillales</taxon>
        <taxon>Alcanivoracaceae</taxon>
        <taxon>Isoalcanivorax</taxon>
    </lineage>
</organism>
<sequence length="118" mass="13332">MTEEQALLTRIRRGDRIECEEVLVIIEAGYHYQPHRFVNGPPGQQCDNPAGTNEVSCRLFAFAQQHRLTVAETLACFGHHYRDGVLTDPQGSGHTNLRIFARHGWAHLTMPEAVLTPR</sequence>
<evidence type="ECO:0000313" key="1">
    <source>
        <dbReference type="EMBL" id="MEY1660644.1"/>
    </source>
</evidence>
<proteinExistence type="predicted"/>
<dbReference type="RefSeq" id="WP_369453890.1">
    <property type="nucleotide sequence ID" value="NZ_JBGCUO010000001.1"/>
</dbReference>
<comment type="caution">
    <text evidence="1">The sequence shown here is derived from an EMBL/GenBank/DDBJ whole genome shotgun (WGS) entry which is preliminary data.</text>
</comment>
<evidence type="ECO:0000313" key="2">
    <source>
        <dbReference type="Proteomes" id="UP001562065"/>
    </source>
</evidence>
<accession>A0ABV4ACT5</accession>
<reference evidence="1 2" key="1">
    <citation type="submission" date="2024-07" db="EMBL/GenBank/DDBJ databases">
        <authorList>
            <person name="Ren Q."/>
        </authorList>
    </citation>
    <scope>NUCLEOTIDE SEQUENCE [LARGE SCALE GENOMIC DNA]</scope>
    <source>
        <strain evidence="1 2">REN37</strain>
    </source>
</reference>
<dbReference type="InterPro" id="IPR038604">
    <property type="entry name" value="HopJ_sf"/>
</dbReference>
<dbReference type="Proteomes" id="UP001562065">
    <property type="component" value="Unassembled WGS sequence"/>
</dbReference>
<gene>
    <name evidence="1" type="ORF">AB5I84_00610</name>
</gene>
<dbReference type="EMBL" id="JBGCUO010000001">
    <property type="protein sequence ID" value="MEY1660644.1"/>
    <property type="molecule type" value="Genomic_DNA"/>
</dbReference>
<dbReference type="InterPro" id="IPR014984">
    <property type="entry name" value="HopJ"/>
</dbReference>
<protein>
    <submittedName>
        <fullName evidence="1">HopJ type III effector protein</fullName>
    </submittedName>
</protein>
<dbReference type="Gene3D" id="3.20.160.10">
    <property type="entry name" value="vpa0580 domain like"/>
    <property type="match status" value="1"/>
</dbReference>
<keyword evidence="2" id="KW-1185">Reference proteome</keyword>
<name>A0ABV4ACT5_9GAMM</name>